<gene>
    <name evidence="3" type="ORF">BKA05_003585</name>
</gene>
<dbReference type="InterPro" id="IPR001460">
    <property type="entry name" value="PCN-bd_Tpept"/>
</dbReference>
<dbReference type="EMBL" id="JACBZI010000001">
    <property type="protein sequence ID" value="NYI12070.1"/>
    <property type="molecule type" value="Genomic_DNA"/>
</dbReference>
<dbReference type="PANTHER" id="PTHR30627">
    <property type="entry name" value="PEPTIDOGLYCAN D,D-TRANSPEPTIDASE"/>
    <property type="match status" value="1"/>
</dbReference>
<dbReference type="SUPFAM" id="SSF56601">
    <property type="entry name" value="beta-lactamase/transpeptidase-like"/>
    <property type="match status" value="1"/>
</dbReference>
<dbReference type="InterPro" id="IPR012338">
    <property type="entry name" value="Beta-lactam/transpept-like"/>
</dbReference>
<dbReference type="GO" id="GO:0005886">
    <property type="term" value="C:plasma membrane"/>
    <property type="evidence" value="ECO:0007669"/>
    <property type="project" value="TreeGrafter"/>
</dbReference>
<protein>
    <submittedName>
        <fullName evidence="3">Peptidoglycan glycosyltransferase</fullName>
        <ecNumber evidence="3">2.4.1.129</ecNumber>
    </submittedName>
</protein>
<dbReference type="Pfam" id="PF21922">
    <property type="entry name" value="PBP_dimer_2"/>
    <property type="match status" value="1"/>
</dbReference>
<evidence type="ECO:0000313" key="4">
    <source>
        <dbReference type="Proteomes" id="UP000537326"/>
    </source>
</evidence>
<sequence>MNKPIRTLSVFCLLMFLALMANVTYLQYWRADSLNDDGRNRRAVDASFSQPRGAILVGREPIASSEPSDDRYEYQRTYSQPLAYAHVTGWYNYFNAQSGACSSCQRRVEQTQDDLLSGEDDRLFVTRLVDLLSNEESAGGNVALTLDPDAQRAAFDGLREVLGADGEGAVVALEPRTGKVLAMVSLPTFDPNRLASHDLSEVTAAGDELEDDPGQPLLNRAIQTTLPPGSTFKVVTAAAAIENGLYEEGDDVPGGPSFQLPQTTGDTGLIDNEGRDCGADRIPFAQAMENSCNTTFARMAIEVGADRMREQAEAFGFNQQYFEDLLPQASARFPEEMNDPQTGQSGIGQFDVAATPLQMAMVVAGIANGGTVMKPYLVDEVQSPEFEQIDQTDPEALSEAISSSTASQLTDLLVSTVDNGTASPAQIPGVQVAGKTGTAQSGNPDLPPYAWFVSFAPADDPEVAVAVMIQKAPGVDRGEIAGGLLGGPIAKAIMEAVIKK</sequence>
<dbReference type="Gene3D" id="3.90.1310.10">
    <property type="entry name" value="Penicillin-binding protein 2a (Domain 2)"/>
    <property type="match status" value="1"/>
</dbReference>
<dbReference type="Gene3D" id="3.40.710.10">
    <property type="entry name" value="DD-peptidase/beta-lactamase superfamily"/>
    <property type="match status" value="1"/>
</dbReference>
<reference evidence="3 4" key="1">
    <citation type="submission" date="2020-07" db="EMBL/GenBank/DDBJ databases">
        <title>Sequencing the genomes of 1000 actinobacteria strains.</title>
        <authorList>
            <person name="Klenk H.-P."/>
        </authorList>
    </citation>
    <scope>NUCLEOTIDE SEQUENCE [LARGE SCALE GENOMIC DNA]</scope>
    <source>
        <strain evidence="3 4">DSM 18248</strain>
    </source>
</reference>
<dbReference type="RefSeq" id="WP_179532670.1">
    <property type="nucleotide sequence ID" value="NZ_BAAAPP010000001.1"/>
</dbReference>
<evidence type="ECO:0000259" key="2">
    <source>
        <dbReference type="Pfam" id="PF21922"/>
    </source>
</evidence>
<dbReference type="InterPro" id="IPR054120">
    <property type="entry name" value="PBPA_dimer"/>
</dbReference>
<dbReference type="GO" id="GO:0008658">
    <property type="term" value="F:penicillin binding"/>
    <property type="evidence" value="ECO:0007669"/>
    <property type="project" value="InterPro"/>
</dbReference>
<keyword evidence="3" id="KW-0328">Glycosyltransferase</keyword>
<organism evidence="3 4">
    <name type="scientific">Nocardioides marinus</name>
    <dbReference type="NCBI Taxonomy" id="374514"/>
    <lineage>
        <taxon>Bacteria</taxon>
        <taxon>Bacillati</taxon>
        <taxon>Actinomycetota</taxon>
        <taxon>Actinomycetes</taxon>
        <taxon>Propionibacteriales</taxon>
        <taxon>Nocardioidaceae</taxon>
        <taxon>Nocardioides</taxon>
    </lineage>
</organism>
<dbReference type="PANTHER" id="PTHR30627:SF24">
    <property type="entry name" value="PENICILLIN-BINDING PROTEIN 4B"/>
    <property type="match status" value="1"/>
</dbReference>
<evidence type="ECO:0000313" key="3">
    <source>
        <dbReference type="EMBL" id="NYI12070.1"/>
    </source>
</evidence>
<accession>A0A7Z0C3N3</accession>
<comment type="caution">
    <text evidence="3">The sequence shown here is derived from an EMBL/GenBank/DDBJ whole genome shotgun (WGS) entry which is preliminary data.</text>
</comment>
<proteinExistence type="predicted"/>
<keyword evidence="4" id="KW-1185">Reference proteome</keyword>
<evidence type="ECO:0000259" key="1">
    <source>
        <dbReference type="Pfam" id="PF00905"/>
    </source>
</evidence>
<dbReference type="InterPro" id="IPR050515">
    <property type="entry name" value="Beta-lactam/transpept"/>
</dbReference>
<name>A0A7Z0C3N3_9ACTN</name>
<feature type="domain" description="Penicillin binding protein A dimerisation" evidence="2">
    <location>
        <begin position="52"/>
        <end position="142"/>
    </location>
</feature>
<keyword evidence="3" id="KW-0808">Transferase</keyword>
<dbReference type="GO" id="GO:0071555">
    <property type="term" value="P:cell wall organization"/>
    <property type="evidence" value="ECO:0007669"/>
    <property type="project" value="TreeGrafter"/>
</dbReference>
<feature type="domain" description="Penicillin-binding protein transpeptidase" evidence="1">
    <location>
        <begin position="168"/>
        <end position="495"/>
    </location>
</feature>
<dbReference type="GO" id="GO:0071972">
    <property type="term" value="F:peptidoglycan L,D-transpeptidase activity"/>
    <property type="evidence" value="ECO:0007669"/>
    <property type="project" value="TreeGrafter"/>
</dbReference>
<dbReference type="GO" id="GO:0016757">
    <property type="term" value="F:glycosyltransferase activity"/>
    <property type="evidence" value="ECO:0007669"/>
    <property type="project" value="UniProtKB-KW"/>
</dbReference>
<dbReference type="Proteomes" id="UP000537326">
    <property type="component" value="Unassembled WGS sequence"/>
</dbReference>
<dbReference type="AlphaFoldDB" id="A0A7Z0C3N3"/>
<dbReference type="EC" id="2.4.1.129" evidence="3"/>
<dbReference type="Pfam" id="PF00905">
    <property type="entry name" value="Transpeptidase"/>
    <property type="match status" value="1"/>
</dbReference>